<protein>
    <submittedName>
        <fullName evidence="2">AraC family transcriptional regulator</fullName>
    </submittedName>
</protein>
<dbReference type="RefSeq" id="WP_069194134.1">
    <property type="nucleotide sequence ID" value="NZ_RLII01000005.1"/>
</dbReference>
<evidence type="ECO:0000259" key="1">
    <source>
        <dbReference type="Pfam" id="PF07085"/>
    </source>
</evidence>
<dbReference type="SUPFAM" id="SSF75138">
    <property type="entry name" value="HprK N-terminal domain-like"/>
    <property type="match status" value="1"/>
</dbReference>
<proteinExistence type="predicted"/>
<comment type="caution">
    <text evidence="2">The sequence shown here is derived from an EMBL/GenBank/DDBJ whole genome shotgun (WGS) entry which is preliminary data.</text>
</comment>
<keyword evidence="3" id="KW-1185">Reference proteome</keyword>
<evidence type="ECO:0000313" key="3">
    <source>
        <dbReference type="Proteomes" id="UP000289166"/>
    </source>
</evidence>
<sequence>MKVREFAEQLNMEILTGQKGLEKDVMGMYICDLLSWVMSHASKGDAWITVHTHVNIVAVALLVDIPCIIIPEGIVVEEATLNKASEEDIAILRTSKTAYQIAYEAGKLL</sequence>
<accession>A0A4Q0I5S6</accession>
<dbReference type="InterPro" id="IPR028979">
    <property type="entry name" value="Ser_kin/Pase_Hpr-like_N_sf"/>
</dbReference>
<dbReference type="Gene3D" id="3.40.1390.20">
    <property type="entry name" value="HprK N-terminal domain-like"/>
    <property type="match status" value="1"/>
</dbReference>
<feature type="domain" description="DRTGG" evidence="1">
    <location>
        <begin position="6"/>
        <end position="102"/>
    </location>
</feature>
<name>A0A4Q0I5S6_9FIRM</name>
<reference evidence="3" key="1">
    <citation type="submission" date="2018-11" db="EMBL/GenBank/DDBJ databases">
        <title>Genome sequencing of a novel mesophilic and cellulolytic organism within the genus Hungateiclostridium.</title>
        <authorList>
            <person name="Rettenmaier R."/>
            <person name="Liebl W."/>
            <person name="Zverlov V."/>
        </authorList>
    </citation>
    <scope>NUCLEOTIDE SEQUENCE [LARGE SCALE GENOMIC DNA]</scope>
    <source>
        <strain evidence="3">N2K1</strain>
    </source>
</reference>
<dbReference type="AlphaFoldDB" id="A0A4Q0I5S6"/>
<gene>
    <name evidence="2" type="ORF">EFD62_06525</name>
</gene>
<dbReference type="OrthoDB" id="9800356at2"/>
<dbReference type="Proteomes" id="UP000289166">
    <property type="component" value="Unassembled WGS sequence"/>
</dbReference>
<dbReference type="Pfam" id="PF07085">
    <property type="entry name" value="DRTGG"/>
    <property type="match status" value="1"/>
</dbReference>
<dbReference type="InterPro" id="IPR010766">
    <property type="entry name" value="DRTGG"/>
</dbReference>
<evidence type="ECO:0000313" key="2">
    <source>
        <dbReference type="EMBL" id="RXE59598.1"/>
    </source>
</evidence>
<organism evidence="2 3">
    <name type="scientific">Acetivibrio mesophilus</name>
    <dbReference type="NCBI Taxonomy" id="2487273"/>
    <lineage>
        <taxon>Bacteria</taxon>
        <taxon>Bacillati</taxon>
        <taxon>Bacillota</taxon>
        <taxon>Clostridia</taxon>
        <taxon>Eubacteriales</taxon>
        <taxon>Oscillospiraceae</taxon>
        <taxon>Acetivibrio</taxon>
    </lineage>
</organism>
<dbReference type="EMBL" id="RLII01000005">
    <property type="protein sequence ID" value="RXE59598.1"/>
    <property type="molecule type" value="Genomic_DNA"/>
</dbReference>